<evidence type="ECO:0000313" key="2">
    <source>
        <dbReference type="EMBL" id="SFS54193.1"/>
    </source>
</evidence>
<dbReference type="EMBL" id="FOZS01000001">
    <property type="protein sequence ID" value="SFS54193.1"/>
    <property type="molecule type" value="Genomic_DNA"/>
</dbReference>
<dbReference type="CDD" id="cd00090">
    <property type="entry name" value="HTH_ARSR"/>
    <property type="match status" value="1"/>
</dbReference>
<dbReference type="Gene3D" id="1.10.10.10">
    <property type="entry name" value="Winged helix-like DNA-binding domain superfamily/Winged helix DNA-binding domain"/>
    <property type="match status" value="1"/>
</dbReference>
<dbReference type="InterPro" id="IPR055767">
    <property type="entry name" value="DUF7343"/>
</dbReference>
<gene>
    <name evidence="2" type="ORF">SAMN04488556_1415</name>
</gene>
<dbReference type="Proteomes" id="UP000199199">
    <property type="component" value="Unassembled WGS sequence"/>
</dbReference>
<dbReference type="AlphaFoldDB" id="A0A1I6QP12"/>
<dbReference type="GO" id="GO:0003700">
    <property type="term" value="F:DNA-binding transcription factor activity"/>
    <property type="evidence" value="ECO:0007669"/>
    <property type="project" value="InterPro"/>
</dbReference>
<reference evidence="3" key="1">
    <citation type="submission" date="2016-10" db="EMBL/GenBank/DDBJ databases">
        <authorList>
            <person name="Varghese N."/>
            <person name="Submissions S."/>
        </authorList>
    </citation>
    <scope>NUCLEOTIDE SEQUENCE [LARGE SCALE GENOMIC DNA]</scope>
    <source>
        <strain evidence="3">DSM 22427</strain>
    </source>
</reference>
<organism evidence="2 3">
    <name type="scientific">Halostagnicola kamekurae</name>
    <dbReference type="NCBI Taxonomy" id="619731"/>
    <lineage>
        <taxon>Archaea</taxon>
        <taxon>Methanobacteriati</taxon>
        <taxon>Methanobacteriota</taxon>
        <taxon>Stenosarchaea group</taxon>
        <taxon>Halobacteria</taxon>
        <taxon>Halobacteriales</taxon>
        <taxon>Natrialbaceae</taxon>
        <taxon>Halostagnicola</taxon>
    </lineage>
</organism>
<evidence type="ECO:0000313" key="3">
    <source>
        <dbReference type="Proteomes" id="UP000199199"/>
    </source>
</evidence>
<name>A0A1I6QP12_9EURY</name>
<dbReference type="SUPFAM" id="SSF46785">
    <property type="entry name" value="Winged helix' DNA-binding domain"/>
    <property type="match status" value="1"/>
</dbReference>
<feature type="domain" description="HTH arsR-type" evidence="1">
    <location>
        <begin position="113"/>
        <end position="189"/>
    </location>
</feature>
<dbReference type="InterPro" id="IPR036388">
    <property type="entry name" value="WH-like_DNA-bd_sf"/>
</dbReference>
<dbReference type="InterPro" id="IPR036390">
    <property type="entry name" value="WH_DNA-bd_sf"/>
</dbReference>
<keyword evidence="3" id="KW-1185">Reference proteome</keyword>
<sequence>MNFRALQHTHLLAAVLFLAAILVLAIQLITPSPVMVSLGGDGTQTTTVGEYFTYREVAVIATAAFACGSSGTYLIIHNQAHVLTQQNQDQTHSPVEITSGVAAPTEQSNHTVNPPADEERWEKTLETLSNNQEIIYELLIEADGELAQRNLVEETDLSKATVSRTLDKLEHRELVERKRSGMGNTIHLQ</sequence>
<dbReference type="Pfam" id="PF24034">
    <property type="entry name" value="DUF7343"/>
    <property type="match status" value="1"/>
</dbReference>
<dbReference type="InterPro" id="IPR001845">
    <property type="entry name" value="HTH_ArsR_DNA-bd_dom"/>
</dbReference>
<accession>A0A1I6QP12</accession>
<dbReference type="InterPro" id="IPR011991">
    <property type="entry name" value="ArsR-like_HTH"/>
</dbReference>
<protein>
    <submittedName>
        <fullName evidence="2">MarR family protein</fullName>
    </submittedName>
</protein>
<evidence type="ECO:0000259" key="1">
    <source>
        <dbReference type="PROSITE" id="PS50987"/>
    </source>
</evidence>
<proteinExistence type="predicted"/>
<dbReference type="RefSeq" id="WP_092902979.1">
    <property type="nucleotide sequence ID" value="NZ_FOZS01000001.1"/>
</dbReference>
<dbReference type="PROSITE" id="PS50987">
    <property type="entry name" value="HTH_ARSR_2"/>
    <property type="match status" value="1"/>
</dbReference>